<evidence type="ECO:0000256" key="8">
    <source>
        <dbReference type="ARBA" id="ARBA00023012"/>
    </source>
</evidence>
<dbReference type="CDD" id="cd00082">
    <property type="entry name" value="HisKA"/>
    <property type="match status" value="1"/>
</dbReference>
<evidence type="ECO:0000256" key="3">
    <source>
        <dbReference type="ARBA" id="ARBA00022553"/>
    </source>
</evidence>
<gene>
    <name evidence="12" type="ordered locus">Acid_7431</name>
</gene>
<dbReference type="InterPro" id="IPR036097">
    <property type="entry name" value="HisK_dim/P_sf"/>
</dbReference>
<dbReference type="SMART" id="SM00387">
    <property type="entry name" value="HATPase_c"/>
    <property type="match status" value="1"/>
</dbReference>
<dbReference type="eggNOG" id="COG3852">
    <property type="taxonomic scope" value="Bacteria"/>
</dbReference>
<evidence type="ECO:0000256" key="4">
    <source>
        <dbReference type="ARBA" id="ARBA00022679"/>
    </source>
</evidence>
<dbReference type="KEGG" id="sus:Acid_7431"/>
<sequence length="611" mass="66826" precursor="true">MTLQAKLTLGSVLLATLIVSFISAVDLGNLMQLEFQGVYERADLVKDLSKDAVIDTLNRPRDVNLREALGDPELRQKLLNLLSSSKAIFSIDLVSVENNEIMASTLKSRVGSIAYPTPPDFAPLVKEKGWVEKMKVLFSQEPQYYMLQEPLGSGDVTIFFVRVIIHPAFLREPLTETFLRHAKVAGLSIVLAVFLTFLFSMVAFRKLGRIGQMLDLAARGEFEPAPPDSKTATDELSVMASKVTLLGQRLRGAQFEVSDLRGNIDHLLQDLEDGVFVFNREFRLVFASGSVEKFLGRDRSDLPGQLLADVFPPSTMLGLLIAQASQTGRPLHHRRVPVTPAGDGASGATVVLLSVDNLESVPGGPSGGSGILVRLRDPEAQRKINRELQTADRLSAISRISSGVAHEVKNPLNAILLHVEVARGKLSHGNTDVAPQMEIIAREILRLDRVVRTFLDFTRPVELKLATVSMRELVQEIVELARPQAAAAGIGVTVRDEAEGVDVRVDRDLFKQAVLNIVVNGMQAMPEGGELRFEATAGENGTELRISDTGTGIPEALREKIFRLYFSTKKEGSGIGLAMTFRIVQLHDGTIDFTSEPGKGTTFLIRLPIAV</sequence>
<dbReference type="InterPro" id="IPR004358">
    <property type="entry name" value="Sig_transdc_His_kin-like_C"/>
</dbReference>
<reference evidence="12" key="1">
    <citation type="submission" date="2006-10" db="EMBL/GenBank/DDBJ databases">
        <title>Complete sequence of Solibacter usitatus Ellin6076.</title>
        <authorList>
            <consortium name="US DOE Joint Genome Institute"/>
            <person name="Copeland A."/>
            <person name="Lucas S."/>
            <person name="Lapidus A."/>
            <person name="Barry K."/>
            <person name="Detter J.C."/>
            <person name="Glavina del Rio T."/>
            <person name="Hammon N."/>
            <person name="Israni S."/>
            <person name="Dalin E."/>
            <person name="Tice H."/>
            <person name="Pitluck S."/>
            <person name="Thompson L.S."/>
            <person name="Brettin T."/>
            <person name="Bruce D."/>
            <person name="Han C."/>
            <person name="Tapia R."/>
            <person name="Gilna P."/>
            <person name="Schmutz J."/>
            <person name="Larimer F."/>
            <person name="Land M."/>
            <person name="Hauser L."/>
            <person name="Kyrpides N."/>
            <person name="Mikhailova N."/>
            <person name="Janssen P.H."/>
            <person name="Kuske C.R."/>
            <person name="Richardson P."/>
        </authorList>
    </citation>
    <scope>NUCLEOTIDE SEQUENCE</scope>
    <source>
        <strain evidence="12">Ellin6076</strain>
    </source>
</reference>
<dbReference type="AlphaFoldDB" id="Q01PT1"/>
<dbReference type="EC" id="2.7.13.3" evidence="2"/>
<dbReference type="GO" id="GO:0000155">
    <property type="term" value="F:phosphorelay sensor kinase activity"/>
    <property type="evidence" value="ECO:0007669"/>
    <property type="project" value="InterPro"/>
</dbReference>
<evidence type="ECO:0000256" key="1">
    <source>
        <dbReference type="ARBA" id="ARBA00000085"/>
    </source>
</evidence>
<name>Q01PT1_SOLUE</name>
<dbReference type="SUPFAM" id="SSF55874">
    <property type="entry name" value="ATPase domain of HSP90 chaperone/DNA topoisomerase II/histidine kinase"/>
    <property type="match status" value="1"/>
</dbReference>
<dbReference type="InterPro" id="IPR003661">
    <property type="entry name" value="HisK_dim/P_dom"/>
</dbReference>
<dbReference type="InterPro" id="IPR036890">
    <property type="entry name" value="HATPase_C_sf"/>
</dbReference>
<dbReference type="SUPFAM" id="SSF55785">
    <property type="entry name" value="PYP-like sensor domain (PAS domain)"/>
    <property type="match status" value="1"/>
</dbReference>
<accession>Q01PT1</accession>
<keyword evidence="5" id="KW-0547">Nucleotide-binding</keyword>
<dbReference type="InterPro" id="IPR003594">
    <property type="entry name" value="HATPase_dom"/>
</dbReference>
<dbReference type="OrthoDB" id="9815750at2"/>
<dbReference type="Gene3D" id="3.30.450.20">
    <property type="entry name" value="PAS domain"/>
    <property type="match status" value="1"/>
</dbReference>
<dbReference type="Gene3D" id="1.10.287.130">
    <property type="match status" value="1"/>
</dbReference>
<protein>
    <recommendedName>
        <fullName evidence="2">histidine kinase</fullName>
        <ecNumber evidence="2">2.7.13.3</ecNumber>
    </recommendedName>
</protein>
<dbReference type="InterPro" id="IPR000014">
    <property type="entry name" value="PAS"/>
</dbReference>
<feature type="domain" description="Histidine kinase" evidence="10">
    <location>
        <begin position="403"/>
        <end position="611"/>
    </location>
</feature>
<dbReference type="InterPro" id="IPR035965">
    <property type="entry name" value="PAS-like_dom_sf"/>
</dbReference>
<dbReference type="InterPro" id="IPR005467">
    <property type="entry name" value="His_kinase_dom"/>
</dbReference>
<keyword evidence="9" id="KW-0472">Membrane</keyword>
<dbReference type="Pfam" id="PF02518">
    <property type="entry name" value="HATPase_c"/>
    <property type="match status" value="1"/>
</dbReference>
<keyword evidence="7" id="KW-0067">ATP-binding</keyword>
<dbReference type="EMBL" id="CP000473">
    <property type="protein sequence ID" value="ABJ88339.1"/>
    <property type="molecule type" value="Genomic_DNA"/>
</dbReference>
<dbReference type="SMART" id="SM00388">
    <property type="entry name" value="HisKA"/>
    <property type="match status" value="1"/>
</dbReference>
<dbReference type="PANTHER" id="PTHR43065">
    <property type="entry name" value="SENSOR HISTIDINE KINASE"/>
    <property type="match status" value="1"/>
</dbReference>
<dbReference type="PRINTS" id="PR00344">
    <property type="entry name" value="BCTRLSENSOR"/>
</dbReference>
<dbReference type="Pfam" id="PF00989">
    <property type="entry name" value="PAS"/>
    <property type="match status" value="1"/>
</dbReference>
<organism evidence="12">
    <name type="scientific">Solibacter usitatus (strain Ellin6076)</name>
    <dbReference type="NCBI Taxonomy" id="234267"/>
    <lineage>
        <taxon>Bacteria</taxon>
        <taxon>Pseudomonadati</taxon>
        <taxon>Acidobacteriota</taxon>
        <taxon>Terriglobia</taxon>
        <taxon>Bryobacterales</taxon>
        <taxon>Solibacteraceae</taxon>
        <taxon>Candidatus Solibacter</taxon>
    </lineage>
</organism>
<feature type="transmembrane region" description="Helical" evidence="9">
    <location>
        <begin position="184"/>
        <end position="204"/>
    </location>
</feature>
<evidence type="ECO:0000259" key="10">
    <source>
        <dbReference type="PROSITE" id="PS50109"/>
    </source>
</evidence>
<dbReference type="PANTHER" id="PTHR43065:SF10">
    <property type="entry name" value="PEROXIDE STRESS-ACTIVATED HISTIDINE KINASE MAK3"/>
    <property type="match status" value="1"/>
</dbReference>
<dbReference type="STRING" id="234267.Acid_7431"/>
<dbReference type="PROSITE" id="PS50112">
    <property type="entry name" value="PAS"/>
    <property type="match status" value="1"/>
</dbReference>
<dbReference type="PROSITE" id="PS50109">
    <property type="entry name" value="HIS_KIN"/>
    <property type="match status" value="1"/>
</dbReference>
<dbReference type="Gene3D" id="3.30.565.10">
    <property type="entry name" value="Histidine kinase-like ATPase, C-terminal domain"/>
    <property type="match status" value="1"/>
</dbReference>
<dbReference type="Pfam" id="PF00512">
    <property type="entry name" value="HisKA"/>
    <property type="match status" value="1"/>
</dbReference>
<dbReference type="HOGENOM" id="CLU_442038_0_0_0"/>
<evidence type="ECO:0000256" key="7">
    <source>
        <dbReference type="ARBA" id="ARBA00022840"/>
    </source>
</evidence>
<dbReference type="SUPFAM" id="SSF47384">
    <property type="entry name" value="Homodimeric domain of signal transducing histidine kinase"/>
    <property type="match status" value="1"/>
</dbReference>
<proteinExistence type="predicted"/>
<keyword evidence="9" id="KW-1133">Transmembrane helix</keyword>
<evidence type="ECO:0000256" key="9">
    <source>
        <dbReference type="SAM" id="Phobius"/>
    </source>
</evidence>
<comment type="catalytic activity">
    <reaction evidence="1">
        <text>ATP + protein L-histidine = ADP + protein N-phospho-L-histidine.</text>
        <dbReference type="EC" id="2.7.13.3"/>
    </reaction>
</comment>
<dbReference type="CDD" id="cd00130">
    <property type="entry name" value="PAS"/>
    <property type="match status" value="1"/>
</dbReference>
<dbReference type="InParanoid" id="Q01PT1"/>
<keyword evidence="3" id="KW-0597">Phosphoprotein</keyword>
<keyword evidence="4 12" id="KW-0808">Transferase</keyword>
<evidence type="ECO:0000256" key="6">
    <source>
        <dbReference type="ARBA" id="ARBA00022777"/>
    </source>
</evidence>
<dbReference type="GO" id="GO:0005524">
    <property type="term" value="F:ATP binding"/>
    <property type="evidence" value="ECO:0007669"/>
    <property type="project" value="UniProtKB-KW"/>
</dbReference>
<feature type="domain" description="PAS" evidence="11">
    <location>
        <begin position="260"/>
        <end position="314"/>
    </location>
</feature>
<evidence type="ECO:0000259" key="11">
    <source>
        <dbReference type="PROSITE" id="PS50112"/>
    </source>
</evidence>
<dbReference type="InterPro" id="IPR013767">
    <property type="entry name" value="PAS_fold"/>
</dbReference>
<keyword evidence="9" id="KW-0812">Transmembrane</keyword>
<keyword evidence="6 12" id="KW-0418">Kinase</keyword>
<evidence type="ECO:0000256" key="5">
    <source>
        <dbReference type="ARBA" id="ARBA00022741"/>
    </source>
</evidence>
<evidence type="ECO:0000256" key="2">
    <source>
        <dbReference type="ARBA" id="ARBA00012438"/>
    </source>
</evidence>
<dbReference type="SMART" id="SM00091">
    <property type="entry name" value="PAS"/>
    <property type="match status" value="1"/>
</dbReference>
<evidence type="ECO:0000313" key="12">
    <source>
        <dbReference type="EMBL" id="ABJ88339.1"/>
    </source>
</evidence>
<keyword evidence="8" id="KW-0902">Two-component regulatory system</keyword>
<dbReference type="GO" id="GO:0006355">
    <property type="term" value="P:regulation of DNA-templated transcription"/>
    <property type="evidence" value="ECO:0007669"/>
    <property type="project" value="InterPro"/>
</dbReference>